<dbReference type="Proteomes" id="UP001162480">
    <property type="component" value="Chromosome 2"/>
</dbReference>
<accession>A0AA36AM97</accession>
<dbReference type="EMBL" id="OX597815">
    <property type="protein sequence ID" value="CAI9718830.1"/>
    <property type="molecule type" value="Genomic_DNA"/>
</dbReference>
<proteinExistence type="predicted"/>
<organism evidence="1 2">
    <name type="scientific">Octopus vulgaris</name>
    <name type="common">Common octopus</name>
    <dbReference type="NCBI Taxonomy" id="6645"/>
    <lineage>
        <taxon>Eukaryota</taxon>
        <taxon>Metazoa</taxon>
        <taxon>Spiralia</taxon>
        <taxon>Lophotrochozoa</taxon>
        <taxon>Mollusca</taxon>
        <taxon>Cephalopoda</taxon>
        <taxon>Coleoidea</taxon>
        <taxon>Octopodiformes</taxon>
        <taxon>Octopoda</taxon>
        <taxon>Incirrata</taxon>
        <taxon>Octopodidae</taxon>
        <taxon>Octopus</taxon>
    </lineage>
</organism>
<reference evidence="1" key="1">
    <citation type="submission" date="2023-08" db="EMBL/GenBank/DDBJ databases">
        <authorList>
            <person name="Alioto T."/>
            <person name="Alioto T."/>
            <person name="Gomez Garrido J."/>
        </authorList>
    </citation>
    <scope>NUCLEOTIDE SEQUENCE</scope>
</reference>
<evidence type="ECO:0000313" key="1">
    <source>
        <dbReference type="EMBL" id="CAI9718830.1"/>
    </source>
</evidence>
<dbReference type="AlphaFoldDB" id="A0AA36AM97"/>
<evidence type="ECO:0000313" key="2">
    <source>
        <dbReference type="Proteomes" id="UP001162480"/>
    </source>
</evidence>
<keyword evidence="2" id="KW-1185">Reference proteome</keyword>
<gene>
    <name evidence="1" type="ORF">OCTVUL_1B012385</name>
</gene>
<protein>
    <submittedName>
        <fullName evidence="1">Uncharacterized protein</fullName>
    </submittedName>
</protein>
<name>A0AA36AM97_OCTVU</name>
<sequence length="73" mass="8575">MECKFFDILTINIRCFEITVIPNPKSKHRVVPAENDERVLELFSFTCLVCSKCLLTLYYDLKISQISIIIEYL</sequence>